<feature type="region of interest" description="Disordered" evidence="1">
    <location>
        <begin position="1"/>
        <end position="33"/>
    </location>
</feature>
<dbReference type="GeneID" id="24920500"/>
<keyword evidence="3" id="KW-1185">Reference proteome</keyword>
<dbReference type="Proteomes" id="UP000008312">
    <property type="component" value="Unassembled WGS sequence"/>
</dbReference>
<sequence length="210" mass="24235">MSTCNLTGNNDSKDAPDPNVTNEPSPERGSVEGYTNVESLNDVKDTNGNVSQVDNYGCGDYIWDPIDYLPNIFIEPVQQSDHYHFDKETGIVTIHADYEIKEVRVFINGNEKRFQQVLAEQGAAVTNKPKRCTEHIKTKNRSKRRTPSKQEKSFYKKYGERFRKGNTSCRNEILNEILDYQKSHPDSDWRITDRSGIYNCLFNNFARPKK</sequence>
<accession>D8M5U1</accession>
<gene>
    <name evidence="2" type="ORF">GSBLH_T00003398001</name>
</gene>
<feature type="compositionally biased region" description="Polar residues" evidence="1">
    <location>
        <begin position="1"/>
        <end position="10"/>
    </location>
</feature>
<evidence type="ECO:0000313" key="3">
    <source>
        <dbReference type="Proteomes" id="UP000008312"/>
    </source>
</evidence>
<protein>
    <submittedName>
        <fullName evidence="2">Uncharacterized protein</fullName>
    </submittedName>
</protein>
<reference evidence="2" key="1">
    <citation type="submission" date="2010-02" db="EMBL/GenBank/DDBJ databases">
        <title>Sequencing and annotation of the Blastocystis hominis genome.</title>
        <authorList>
            <person name="Wincker P."/>
        </authorList>
    </citation>
    <scope>NUCLEOTIDE SEQUENCE</scope>
    <source>
        <strain evidence="2">Singapore isolate B</strain>
    </source>
</reference>
<dbReference type="AlphaFoldDB" id="D8M5U1"/>
<proteinExistence type="predicted"/>
<dbReference type="InParanoid" id="D8M5U1"/>
<name>D8M5U1_BLAHO</name>
<evidence type="ECO:0000313" key="2">
    <source>
        <dbReference type="EMBL" id="CBK23540.2"/>
    </source>
</evidence>
<dbReference type="RefSeq" id="XP_012897588.1">
    <property type="nucleotide sequence ID" value="XM_013042134.1"/>
</dbReference>
<organism evidence="2">
    <name type="scientific">Blastocystis hominis</name>
    <dbReference type="NCBI Taxonomy" id="12968"/>
    <lineage>
        <taxon>Eukaryota</taxon>
        <taxon>Sar</taxon>
        <taxon>Stramenopiles</taxon>
        <taxon>Bigyra</taxon>
        <taxon>Opalozoa</taxon>
        <taxon>Opalinata</taxon>
        <taxon>Blastocystidae</taxon>
        <taxon>Blastocystis</taxon>
    </lineage>
</organism>
<dbReference type="EMBL" id="FN668661">
    <property type="protein sequence ID" value="CBK23540.2"/>
    <property type="molecule type" value="Genomic_DNA"/>
</dbReference>
<evidence type="ECO:0000256" key="1">
    <source>
        <dbReference type="SAM" id="MobiDB-lite"/>
    </source>
</evidence>